<feature type="region of interest" description="Disordered" evidence="1">
    <location>
        <begin position="1"/>
        <end position="29"/>
    </location>
</feature>
<name>A0A5B0N815_PUCGR</name>
<proteinExistence type="predicted"/>
<dbReference type="AlphaFoldDB" id="A0A5B0N815"/>
<dbReference type="EMBL" id="VDEP01000430">
    <property type="protein sequence ID" value="KAA1084866.1"/>
    <property type="molecule type" value="Genomic_DNA"/>
</dbReference>
<organism evidence="3 4">
    <name type="scientific">Puccinia graminis f. sp. tritici</name>
    <dbReference type="NCBI Taxonomy" id="56615"/>
    <lineage>
        <taxon>Eukaryota</taxon>
        <taxon>Fungi</taxon>
        <taxon>Dikarya</taxon>
        <taxon>Basidiomycota</taxon>
        <taxon>Pucciniomycotina</taxon>
        <taxon>Pucciniomycetes</taxon>
        <taxon>Pucciniales</taxon>
        <taxon>Pucciniaceae</taxon>
        <taxon>Puccinia</taxon>
    </lineage>
</organism>
<evidence type="ECO:0000313" key="3">
    <source>
        <dbReference type="EMBL" id="KAA1084866.1"/>
    </source>
</evidence>
<keyword evidence="2" id="KW-0812">Transmembrane</keyword>
<reference evidence="3 4" key="1">
    <citation type="submission" date="2019-05" db="EMBL/GenBank/DDBJ databases">
        <title>Emergence of the Ug99 lineage of the wheat stem rust pathogen through somatic hybridization.</title>
        <authorList>
            <person name="Li F."/>
            <person name="Upadhyaya N.M."/>
            <person name="Sperschneider J."/>
            <person name="Matny O."/>
            <person name="Nguyen-Phuc H."/>
            <person name="Mago R."/>
            <person name="Raley C."/>
            <person name="Miller M.E."/>
            <person name="Silverstein K.A.T."/>
            <person name="Henningsen E."/>
            <person name="Hirsch C.D."/>
            <person name="Visser B."/>
            <person name="Pretorius Z.A."/>
            <person name="Steffenson B.J."/>
            <person name="Schwessinger B."/>
            <person name="Dodds P.N."/>
            <person name="Figueroa M."/>
        </authorList>
    </citation>
    <scope>NUCLEOTIDE SEQUENCE [LARGE SCALE GENOMIC DNA]</scope>
    <source>
        <strain evidence="3 4">Ug99</strain>
    </source>
</reference>
<keyword evidence="2" id="KW-1133">Transmembrane helix</keyword>
<feature type="transmembrane region" description="Helical" evidence="2">
    <location>
        <begin position="52"/>
        <end position="73"/>
    </location>
</feature>
<feature type="transmembrane region" description="Helical" evidence="2">
    <location>
        <begin position="154"/>
        <end position="174"/>
    </location>
</feature>
<gene>
    <name evidence="3" type="ORF">PGTUg99_003088</name>
</gene>
<feature type="compositionally biased region" description="Polar residues" evidence="1">
    <location>
        <begin position="18"/>
        <end position="29"/>
    </location>
</feature>
<feature type="transmembrane region" description="Helical" evidence="2">
    <location>
        <begin position="219"/>
        <end position="243"/>
    </location>
</feature>
<feature type="transmembrane region" description="Helical" evidence="2">
    <location>
        <begin position="119"/>
        <end position="142"/>
    </location>
</feature>
<evidence type="ECO:0000313" key="4">
    <source>
        <dbReference type="Proteomes" id="UP000325313"/>
    </source>
</evidence>
<feature type="transmembrane region" description="Helical" evidence="2">
    <location>
        <begin position="194"/>
        <end position="213"/>
    </location>
</feature>
<feature type="transmembrane region" description="Helical" evidence="2">
    <location>
        <begin position="85"/>
        <end position="107"/>
    </location>
</feature>
<sequence length="280" mass="30792">MNSTKDQPAYFGAPGPQTPTFHATTESRPSSRNARRIWWYISRPPRARQASLPRLTSCSLLGKLIFGFGASMAVKGVCTNDTPSIGAGGGLCAFGFICILIVAFGFGAACHRIDKFRGILFKCISILAAILIAVGYAVNQYYVSTHHELLDIRLSFFPLFLGAALLVISISNFFAYTELVRGPTPGLPRERRPLIAMCFFGPGVGTVFGGWITGEKGEWPVAFNAAVLTLAMACLYFGICLFWSDHLLREAEWAEKSVMLEAYRLSTNEITDRLEEKEQV</sequence>
<keyword evidence="2" id="KW-0472">Membrane</keyword>
<comment type="caution">
    <text evidence="3">The sequence shown here is derived from an EMBL/GenBank/DDBJ whole genome shotgun (WGS) entry which is preliminary data.</text>
</comment>
<dbReference type="Proteomes" id="UP000325313">
    <property type="component" value="Unassembled WGS sequence"/>
</dbReference>
<evidence type="ECO:0000256" key="1">
    <source>
        <dbReference type="SAM" id="MobiDB-lite"/>
    </source>
</evidence>
<protein>
    <submittedName>
        <fullName evidence="3">Uncharacterized protein</fullName>
    </submittedName>
</protein>
<accession>A0A5B0N815</accession>
<evidence type="ECO:0000256" key="2">
    <source>
        <dbReference type="SAM" id="Phobius"/>
    </source>
</evidence>